<accession>C7PXZ5</accession>
<evidence type="ECO:0000256" key="5">
    <source>
        <dbReference type="SAM" id="MobiDB-lite"/>
    </source>
</evidence>
<feature type="compositionally biased region" description="Low complexity" evidence="5">
    <location>
        <begin position="118"/>
        <end position="135"/>
    </location>
</feature>
<evidence type="ECO:0000256" key="1">
    <source>
        <dbReference type="ARBA" id="ARBA00007074"/>
    </source>
</evidence>
<dbReference type="InterPro" id="IPR000064">
    <property type="entry name" value="NLP_P60_dom"/>
</dbReference>
<evidence type="ECO:0000256" key="4">
    <source>
        <dbReference type="ARBA" id="ARBA00022807"/>
    </source>
</evidence>
<sequence precursor="true">MQCHKPGHRARARCVSALLAAGALLAAAADHLGGTSERPAVHTAALGIPSALSTASIPALLTGVQAPAPVARRVQPAKTVRKTAKTTKPTKTIKSSKATKTVKTVKTSKTPAQHKSASRPASNSKPRSNSRSRPAPVRHTNSYLLAHLPPAKNKKAAAAVHEALALIGVPYRWGGTTRAGFDCSGFTQHVWGVAGVKIPRTVRAQAKAGTHISLNKAEPGDLVVFYPAQHHVGIYVGNGLVIDSPHTGAKVRPDPVRSMPVSVVVRVKV</sequence>
<dbReference type="Proteomes" id="UP000000851">
    <property type="component" value="Chromosome"/>
</dbReference>
<evidence type="ECO:0000259" key="7">
    <source>
        <dbReference type="PROSITE" id="PS51935"/>
    </source>
</evidence>
<feature type="domain" description="NlpC/P60" evidence="7">
    <location>
        <begin position="153"/>
        <end position="269"/>
    </location>
</feature>
<evidence type="ECO:0000313" key="8">
    <source>
        <dbReference type="EMBL" id="ACU73455.1"/>
    </source>
</evidence>
<dbReference type="GO" id="GO:0006508">
    <property type="term" value="P:proteolysis"/>
    <property type="evidence" value="ECO:0007669"/>
    <property type="project" value="UniProtKB-KW"/>
</dbReference>
<feature type="chain" id="PRO_5002982667" evidence="6">
    <location>
        <begin position="29"/>
        <end position="269"/>
    </location>
</feature>
<dbReference type="OrthoDB" id="9815778at2"/>
<keyword evidence="2" id="KW-0645">Protease</keyword>
<dbReference type="SUPFAM" id="SSF54001">
    <property type="entry name" value="Cysteine proteinases"/>
    <property type="match status" value="1"/>
</dbReference>
<keyword evidence="3" id="KW-0378">Hydrolase</keyword>
<reference evidence="8 9" key="1">
    <citation type="journal article" date="2009" name="Stand. Genomic Sci.">
        <title>Complete genome sequence of Catenulispora acidiphila type strain (ID 139908).</title>
        <authorList>
            <person name="Copeland A."/>
            <person name="Lapidus A."/>
            <person name="Glavina Del Rio T."/>
            <person name="Nolan M."/>
            <person name="Lucas S."/>
            <person name="Chen F."/>
            <person name="Tice H."/>
            <person name="Cheng J.F."/>
            <person name="Bruce D."/>
            <person name="Goodwin L."/>
            <person name="Pitluck S."/>
            <person name="Mikhailova N."/>
            <person name="Pati A."/>
            <person name="Ivanova N."/>
            <person name="Mavromatis K."/>
            <person name="Chen A."/>
            <person name="Palaniappan K."/>
            <person name="Chain P."/>
            <person name="Land M."/>
            <person name="Hauser L."/>
            <person name="Chang Y.J."/>
            <person name="Jeffries C.D."/>
            <person name="Chertkov O."/>
            <person name="Brettin T."/>
            <person name="Detter J.C."/>
            <person name="Han C."/>
            <person name="Ali Z."/>
            <person name="Tindall B.J."/>
            <person name="Goker M."/>
            <person name="Bristow J."/>
            <person name="Eisen J.A."/>
            <person name="Markowitz V."/>
            <person name="Hugenholtz P."/>
            <person name="Kyrpides N.C."/>
            <person name="Klenk H.P."/>
        </authorList>
    </citation>
    <scope>NUCLEOTIDE SEQUENCE [LARGE SCALE GENOMIC DNA]</scope>
    <source>
        <strain evidence="9">DSM 44928 / JCM 14897 / NBRC 102108 / NRRL B-24433 / ID139908</strain>
    </source>
</reference>
<keyword evidence="9" id="KW-1185">Reference proteome</keyword>
<name>C7PXZ5_CATAD</name>
<dbReference type="EMBL" id="CP001700">
    <property type="protein sequence ID" value="ACU73455.1"/>
    <property type="molecule type" value="Genomic_DNA"/>
</dbReference>
<dbReference type="Gene3D" id="3.90.1720.10">
    <property type="entry name" value="endopeptidase domain like (from Nostoc punctiforme)"/>
    <property type="match status" value="1"/>
</dbReference>
<dbReference type="InterPro" id="IPR038765">
    <property type="entry name" value="Papain-like_cys_pep_sf"/>
</dbReference>
<keyword evidence="4" id="KW-0788">Thiol protease</keyword>
<dbReference type="Pfam" id="PF00877">
    <property type="entry name" value="NLPC_P60"/>
    <property type="match status" value="1"/>
</dbReference>
<proteinExistence type="inferred from homology"/>
<dbReference type="KEGG" id="cai:Caci_4593"/>
<dbReference type="STRING" id="479433.Caci_4593"/>
<keyword evidence="6" id="KW-0732">Signal</keyword>
<dbReference type="RefSeq" id="WP_015793184.1">
    <property type="nucleotide sequence ID" value="NC_013131.1"/>
</dbReference>
<dbReference type="HOGENOM" id="CLU_1033230_0_0_11"/>
<dbReference type="PANTHER" id="PTHR47053:SF1">
    <property type="entry name" value="MUREIN DD-ENDOPEPTIDASE MEPH-RELATED"/>
    <property type="match status" value="1"/>
</dbReference>
<feature type="compositionally biased region" description="Low complexity" evidence="5">
    <location>
        <begin position="86"/>
        <end position="111"/>
    </location>
</feature>
<gene>
    <name evidence="8" type="ordered locus">Caci_4593</name>
</gene>
<feature type="signal peptide" evidence="6">
    <location>
        <begin position="1"/>
        <end position="28"/>
    </location>
</feature>
<protein>
    <submittedName>
        <fullName evidence="8">NLP/P60 protein</fullName>
    </submittedName>
</protein>
<dbReference type="PANTHER" id="PTHR47053">
    <property type="entry name" value="MUREIN DD-ENDOPEPTIDASE MEPH-RELATED"/>
    <property type="match status" value="1"/>
</dbReference>
<evidence type="ECO:0000256" key="6">
    <source>
        <dbReference type="SAM" id="SignalP"/>
    </source>
</evidence>
<dbReference type="InParanoid" id="C7PXZ5"/>
<feature type="region of interest" description="Disordered" evidence="5">
    <location>
        <begin position="72"/>
        <end position="137"/>
    </location>
</feature>
<evidence type="ECO:0000313" key="9">
    <source>
        <dbReference type="Proteomes" id="UP000000851"/>
    </source>
</evidence>
<evidence type="ECO:0000256" key="3">
    <source>
        <dbReference type="ARBA" id="ARBA00022801"/>
    </source>
</evidence>
<organism evidence="8 9">
    <name type="scientific">Catenulispora acidiphila (strain DSM 44928 / JCM 14897 / NBRC 102108 / NRRL B-24433 / ID139908)</name>
    <dbReference type="NCBI Taxonomy" id="479433"/>
    <lineage>
        <taxon>Bacteria</taxon>
        <taxon>Bacillati</taxon>
        <taxon>Actinomycetota</taxon>
        <taxon>Actinomycetes</taxon>
        <taxon>Catenulisporales</taxon>
        <taxon>Catenulisporaceae</taxon>
        <taxon>Catenulispora</taxon>
    </lineage>
</organism>
<dbReference type="GO" id="GO:0008234">
    <property type="term" value="F:cysteine-type peptidase activity"/>
    <property type="evidence" value="ECO:0007669"/>
    <property type="project" value="UniProtKB-KW"/>
</dbReference>
<comment type="similarity">
    <text evidence="1">Belongs to the peptidase C40 family.</text>
</comment>
<dbReference type="PROSITE" id="PS51935">
    <property type="entry name" value="NLPC_P60"/>
    <property type="match status" value="1"/>
</dbReference>
<dbReference type="InterPro" id="IPR051202">
    <property type="entry name" value="Peptidase_C40"/>
</dbReference>
<dbReference type="eggNOG" id="COG0791">
    <property type="taxonomic scope" value="Bacteria"/>
</dbReference>
<evidence type="ECO:0000256" key="2">
    <source>
        <dbReference type="ARBA" id="ARBA00022670"/>
    </source>
</evidence>
<dbReference type="AlphaFoldDB" id="C7PXZ5"/>